<dbReference type="InterPro" id="IPR058982">
    <property type="entry name" value="Beta-barrel_AprE"/>
</dbReference>
<gene>
    <name evidence="2" type="ORF">SAMN02927900_03230</name>
</gene>
<dbReference type="EMBL" id="FMTM01000004">
    <property type="protein sequence ID" value="SCW62271.1"/>
    <property type="molecule type" value="Genomic_DNA"/>
</dbReference>
<accession>A0A1G4RZX0</accession>
<dbReference type="PANTHER" id="PTHR30386:SF17">
    <property type="entry name" value="ALKALINE PROTEASE SECRETION PROTEIN APRE"/>
    <property type="match status" value="1"/>
</dbReference>
<feature type="domain" description="AprE-like beta-barrel" evidence="1">
    <location>
        <begin position="154"/>
        <end position="242"/>
    </location>
</feature>
<proteinExistence type="predicted"/>
<protein>
    <submittedName>
        <fullName evidence="2">Type I secretion membrane fusion protein, HlyD family</fullName>
    </submittedName>
</protein>
<dbReference type="Gene3D" id="2.40.30.170">
    <property type="match status" value="1"/>
</dbReference>
<evidence type="ECO:0000313" key="3">
    <source>
        <dbReference type="Proteomes" id="UP000199542"/>
    </source>
</evidence>
<reference evidence="2 3" key="1">
    <citation type="submission" date="2016-10" db="EMBL/GenBank/DDBJ databases">
        <authorList>
            <person name="de Groot N.N."/>
        </authorList>
    </citation>
    <scope>NUCLEOTIDE SEQUENCE [LARGE SCALE GENOMIC DNA]</scope>
    <source>
        <strain evidence="2 3">CGMCC 1.3401</strain>
    </source>
</reference>
<evidence type="ECO:0000259" key="1">
    <source>
        <dbReference type="Pfam" id="PF26002"/>
    </source>
</evidence>
<dbReference type="PRINTS" id="PR01490">
    <property type="entry name" value="RTXTOXIND"/>
</dbReference>
<dbReference type="AlphaFoldDB" id="A0A1G4RZX0"/>
<dbReference type="Pfam" id="PF26002">
    <property type="entry name" value="Beta-barrel_AprE"/>
    <property type="match status" value="1"/>
</dbReference>
<sequence>MYDREAQLLAARLDARLGQKRQLSERILQMMNQVSGLSIQAEAKGRERDWCRQNSTTSARCSVAEVRGRIAETELQLLNIDQMAVAEASKELAEILGKINQLREKRIEADDILAPVRIKAPLSGFLHELAVHTNGGVVAAGEVLMMLVPEFAQLNVELRVGPQEVDSLHVGDRALVRIVGLNYVTTPDLEATVEMIGADLVQDKTNHATYYPVRVRFVAGELQRLSDIRLVPGMPVDAFVTTSTRTFLTDLWEPIRDRMARAVREK</sequence>
<dbReference type="Proteomes" id="UP000199542">
    <property type="component" value="Unassembled WGS sequence"/>
</dbReference>
<organism evidence="2 3">
    <name type="scientific">Rhizobium mongolense subsp. loessense</name>
    <dbReference type="NCBI Taxonomy" id="158890"/>
    <lineage>
        <taxon>Bacteria</taxon>
        <taxon>Pseudomonadati</taxon>
        <taxon>Pseudomonadota</taxon>
        <taxon>Alphaproteobacteria</taxon>
        <taxon>Hyphomicrobiales</taxon>
        <taxon>Rhizobiaceae</taxon>
        <taxon>Rhizobium/Agrobacterium group</taxon>
        <taxon>Rhizobium</taxon>
    </lineage>
</organism>
<dbReference type="PANTHER" id="PTHR30386">
    <property type="entry name" value="MEMBRANE FUSION SUBUNIT OF EMRAB-TOLC MULTIDRUG EFFLUX PUMP"/>
    <property type="match status" value="1"/>
</dbReference>
<evidence type="ECO:0000313" key="2">
    <source>
        <dbReference type="EMBL" id="SCW62271.1"/>
    </source>
</evidence>
<dbReference type="InterPro" id="IPR050739">
    <property type="entry name" value="MFP"/>
</dbReference>
<name>A0A1G4RZX0_9HYPH</name>